<keyword evidence="4 6" id="KW-0472">Membrane</keyword>
<feature type="transmembrane region" description="Helical" evidence="6">
    <location>
        <begin position="274"/>
        <end position="295"/>
    </location>
</feature>
<dbReference type="GO" id="GO:0016020">
    <property type="term" value="C:membrane"/>
    <property type="evidence" value="ECO:0007669"/>
    <property type="project" value="UniProtKB-SubCell"/>
</dbReference>
<keyword evidence="2 6" id="KW-0812">Transmembrane</keyword>
<organism evidence="8 9">
    <name type="scientific">Sulfidibacter corallicola</name>
    <dbReference type="NCBI Taxonomy" id="2818388"/>
    <lineage>
        <taxon>Bacteria</taxon>
        <taxon>Pseudomonadati</taxon>
        <taxon>Acidobacteriota</taxon>
        <taxon>Holophagae</taxon>
        <taxon>Acanthopleuribacterales</taxon>
        <taxon>Acanthopleuribacteraceae</taxon>
        <taxon>Sulfidibacter</taxon>
    </lineage>
</organism>
<feature type="transmembrane region" description="Helical" evidence="6">
    <location>
        <begin position="178"/>
        <end position="197"/>
    </location>
</feature>
<keyword evidence="8" id="KW-0378">Hydrolase</keyword>
<reference evidence="8" key="1">
    <citation type="submission" date="2021-03" db="EMBL/GenBank/DDBJ databases">
        <title>Acanthopleuribacteraceae sp. M133.</title>
        <authorList>
            <person name="Wang G."/>
        </authorList>
    </citation>
    <scope>NUCLEOTIDE SEQUENCE</scope>
    <source>
        <strain evidence="8">M133</strain>
    </source>
</reference>
<keyword evidence="3 6" id="KW-1133">Transmembrane helix</keyword>
<evidence type="ECO:0000313" key="8">
    <source>
        <dbReference type="EMBL" id="QTD51343.1"/>
    </source>
</evidence>
<dbReference type="GO" id="GO:0006508">
    <property type="term" value="P:proteolysis"/>
    <property type="evidence" value="ECO:0007669"/>
    <property type="project" value="UniProtKB-KW"/>
</dbReference>
<dbReference type="PANTHER" id="PTHR43731:SF26">
    <property type="entry name" value="RHOMBOID-LIKE PROTEIN 10, CHLOROPLASTIC"/>
    <property type="match status" value="1"/>
</dbReference>
<feature type="region of interest" description="Disordered" evidence="5">
    <location>
        <begin position="605"/>
        <end position="629"/>
    </location>
</feature>
<feature type="transmembrane region" description="Helical" evidence="6">
    <location>
        <begin position="148"/>
        <end position="166"/>
    </location>
</feature>
<feature type="transmembrane region" description="Helical" evidence="6">
    <location>
        <begin position="203"/>
        <end position="224"/>
    </location>
</feature>
<accession>A0A8A4TP72</accession>
<keyword evidence="9" id="KW-1185">Reference proteome</keyword>
<dbReference type="Pfam" id="PF01694">
    <property type="entry name" value="Rhomboid"/>
    <property type="match status" value="1"/>
</dbReference>
<dbReference type="PANTHER" id="PTHR43731">
    <property type="entry name" value="RHOMBOID PROTEASE"/>
    <property type="match status" value="1"/>
</dbReference>
<dbReference type="AlphaFoldDB" id="A0A8A4TP72"/>
<evidence type="ECO:0000256" key="6">
    <source>
        <dbReference type="SAM" id="Phobius"/>
    </source>
</evidence>
<feature type="transmembrane region" description="Helical" evidence="6">
    <location>
        <begin position="231"/>
        <end position="254"/>
    </location>
</feature>
<dbReference type="GO" id="GO:0004252">
    <property type="term" value="F:serine-type endopeptidase activity"/>
    <property type="evidence" value="ECO:0007669"/>
    <property type="project" value="InterPro"/>
</dbReference>
<comment type="subcellular location">
    <subcellularLocation>
        <location evidence="1">Membrane</location>
        <topology evidence="1">Multi-pass membrane protein</topology>
    </subcellularLocation>
</comment>
<evidence type="ECO:0000256" key="5">
    <source>
        <dbReference type="SAM" id="MobiDB-lite"/>
    </source>
</evidence>
<dbReference type="InterPro" id="IPR035952">
    <property type="entry name" value="Rhomboid-like_sf"/>
</dbReference>
<dbReference type="InterPro" id="IPR050925">
    <property type="entry name" value="Rhomboid_protease_S54"/>
</dbReference>
<proteinExistence type="predicted"/>
<dbReference type="InterPro" id="IPR022764">
    <property type="entry name" value="Peptidase_S54_rhomboid_dom"/>
</dbReference>
<dbReference type="EMBL" id="CP071793">
    <property type="protein sequence ID" value="QTD51343.1"/>
    <property type="molecule type" value="Genomic_DNA"/>
</dbReference>
<feature type="domain" description="Peptidase S54 rhomboid" evidence="7">
    <location>
        <begin position="141"/>
        <end position="290"/>
    </location>
</feature>
<sequence length="792" mass="87927">MIIPIGLEENELRRAPLISFGIMALCFLIHVGLPFTGMKTTDDLDESFRTFITYYAENPHLELEDEARSHFVEMGVAIEEIENIIKTQAAMQDIPGIMSEPNVHEIEAGSQELNHLAWRFLDMVYEMPSRKFGYIPAEGGIFKLLSHVFLHAGWWHLIGNLLFFYLSGPFLEDRWGRSFFLGFFCLGGMFAGMMHGVHYGDSTIPLVGASGAIAACLGAFLVNFATMKIKLFVWLGLIIARTFDVAAWVVLPLYLLKEVFFGVMMDSMGVASGVAHWVHVWGFFFGVAVAGGMKLTGLQRKLDPKGLDLDDPENNPLRAVDIAERTGRGHEVLGILAKGVKNHPEFMEVWKRYWAKAREAESKEDMRIAGRKLLPWYLGEGEVDQAYLIWQGFDRSMPNVRLPQGMVAKLAKGLFEAHRYDEAENMLMRCAETSAPHEAVGLFNLVKLAGSRNHRLALDMGAQLRDSSDLDEGRRREFESLWAKWEADPDYRDYQYQEIAVEVGEGDSGAAPSRGPVQAIEISSLPLAGEEEPVHHEAAQVAATPLDLSPETIRDEASFEAHQQQAFDAAFAAEGAPAVAAGPPPLPVAPVQGDPEVELPLPEVPVPPPASVSVPVSAGSGQTHADEEDPFDRLLDGPADDLVESLHRIGALDVHPAIPERIGREGLVLVIREKHRKRIPFDRIHGMSLGIVQGEAQKSVVVLDLVCDPLAVARSKHRVFRIWANRFDARKLVPSENPKAAFFQLVGTLAKHSGAIVMPDRHVLSGKGLKRYPSEEAFEWELYQVDHQAQRE</sequence>
<evidence type="ECO:0000259" key="7">
    <source>
        <dbReference type="Pfam" id="PF01694"/>
    </source>
</evidence>
<evidence type="ECO:0000313" key="9">
    <source>
        <dbReference type="Proteomes" id="UP000663929"/>
    </source>
</evidence>
<protein>
    <submittedName>
        <fullName evidence="8">Rhomboid family intramembrane serine protease</fullName>
    </submittedName>
</protein>
<evidence type="ECO:0000256" key="1">
    <source>
        <dbReference type="ARBA" id="ARBA00004141"/>
    </source>
</evidence>
<evidence type="ECO:0000256" key="3">
    <source>
        <dbReference type="ARBA" id="ARBA00022989"/>
    </source>
</evidence>
<feature type="transmembrane region" description="Helical" evidence="6">
    <location>
        <begin position="12"/>
        <end position="33"/>
    </location>
</feature>
<dbReference type="KEGG" id="scor:J3U87_02645"/>
<gene>
    <name evidence="8" type="ORF">J3U87_02645</name>
</gene>
<evidence type="ECO:0000256" key="2">
    <source>
        <dbReference type="ARBA" id="ARBA00022692"/>
    </source>
</evidence>
<name>A0A8A4TP72_SULCO</name>
<dbReference type="SUPFAM" id="SSF144091">
    <property type="entry name" value="Rhomboid-like"/>
    <property type="match status" value="1"/>
</dbReference>
<dbReference type="RefSeq" id="WP_237381474.1">
    <property type="nucleotide sequence ID" value="NZ_CP071793.1"/>
</dbReference>
<keyword evidence="8" id="KW-0645">Protease</keyword>
<dbReference type="Proteomes" id="UP000663929">
    <property type="component" value="Chromosome"/>
</dbReference>
<evidence type="ECO:0000256" key="4">
    <source>
        <dbReference type="ARBA" id="ARBA00023136"/>
    </source>
</evidence>
<dbReference type="Gene3D" id="1.20.1540.10">
    <property type="entry name" value="Rhomboid-like"/>
    <property type="match status" value="1"/>
</dbReference>